<dbReference type="SUPFAM" id="SSF53098">
    <property type="entry name" value="Ribonuclease H-like"/>
    <property type="match status" value="1"/>
</dbReference>
<dbReference type="InterPro" id="IPR001584">
    <property type="entry name" value="Integrase_cat-core"/>
</dbReference>
<dbReference type="InterPro" id="IPR036397">
    <property type="entry name" value="RNaseH_sf"/>
</dbReference>
<organism evidence="2 3">
    <name type="scientific">Apostasia shenzhenica</name>
    <dbReference type="NCBI Taxonomy" id="1088818"/>
    <lineage>
        <taxon>Eukaryota</taxon>
        <taxon>Viridiplantae</taxon>
        <taxon>Streptophyta</taxon>
        <taxon>Embryophyta</taxon>
        <taxon>Tracheophyta</taxon>
        <taxon>Spermatophyta</taxon>
        <taxon>Magnoliopsida</taxon>
        <taxon>Liliopsida</taxon>
        <taxon>Asparagales</taxon>
        <taxon>Orchidaceae</taxon>
        <taxon>Apostasioideae</taxon>
        <taxon>Apostasia</taxon>
    </lineage>
</organism>
<feature type="domain" description="Integrase catalytic" evidence="1">
    <location>
        <begin position="159"/>
        <end position="318"/>
    </location>
</feature>
<sequence length="468" mass="53953">MYLQRAKALLQHFAQAQLLHIPRELNTTADELAKDSWMDKISRFLREGELPSDSHQARKLRVKAARFILLQGQLFRRCYSWPLAKCVREEDTKTILERIHACECGTHAAGRNLALQILRQGYYWPCLHKDAKDFSKRCPQYQIYSNIPRQPASQVQPLASSWPFLMWGLDFLGSFPKSGRNLRHALIATDYFSKWVEAKAMAQPTSSGVKSFIWTQLICRFGIPLFLVCDNGTAFTGRPVRDLCSENGITLHFASVWHPQSNGQAEATNKNFLKALKRRLKGARSSWADELPAVIWGLNCTPTAATCQTPYFLVFGGEALIPVELEIYSPRVEDASNFELQQLPEWRQQNDSNRRLELDLLEETRELATLRQAEHKRRIMTNYNKHIGRIMTNYNKHIRRRLLEEGDLVLKLRTTAGRDLPPGKLDSNWEGPFIIRNALGPNTYELARQDGTLLPRTWNDNDLRKFYL</sequence>
<dbReference type="Pfam" id="PF17921">
    <property type="entry name" value="Integrase_H2C2"/>
    <property type="match status" value="1"/>
</dbReference>
<proteinExistence type="predicted"/>
<dbReference type="Proteomes" id="UP000236161">
    <property type="component" value="Unassembled WGS sequence"/>
</dbReference>
<dbReference type="EMBL" id="KZ451950">
    <property type="protein sequence ID" value="PKA59306.1"/>
    <property type="molecule type" value="Genomic_DNA"/>
</dbReference>
<evidence type="ECO:0000313" key="3">
    <source>
        <dbReference type="Proteomes" id="UP000236161"/>
    </source>
</evidence>
<accession>A0A2I0AUY3</accession>
<gene>
    <name evidence="2" type="ORF">AXF42_Ash001400</name>
</gene>
<dbReference type="InterPro" id="IPR041588">
    <property type="entry name" value="Integrase_H2C2"/>
</dbReference>
<name>A0A2I0AUY3_9ASPA</name>
<dbReference type="Gene3D" id="3.30.420.10">
    <property type="entry name" value="Ribonuclease H-like superfamily/Ribonuclease H"/>
    <property type="match status" value="1"/>
</dbReference>
<dbReference type="Pfam" id="PF00665">
    <property type="entry name" value="rve"/>
    <property type="match status" value="1"/>
</dbReference>
<evidence type="ECO:0000259" key="1">
    <source>
        <dbReference type="PROSITE" id="PS50994"/>
    </source>
</evidence>
<dbReference type="PANTHER" id="PTHR48475">
    <property type="entry name" value="RIBONUCLEASE H"/>
    <property type="match status" value="1"/>
</dbReference>
<dbReference type="PANTHER" id="PTHR48475:SF2">
    <property type="entry name" value="RIBONUCLEASE H"/>
    <property type="match status" value="1"/>
</dbReference>
<evidence type="ECO:0000313" key="2">
    <source>
        <dbReference type="EMBL" id="PKA59306.1"/>
    </source>
</evidence>
<dbReference type="OrthoDB" id="786061at2759"/>
<dbReference type="PROSITE" id="PS50994">
    <property type="entry name" value="INTEGRASE"/>
    <property type="match status" value="1"/>
</dbReference>
<dbReference type="GO" id="GO:0003676">
    <property type="term" value="F:nucleic acid binding"/>
    <property type="evidence" value="ECO:0007669"/>
    <property type="project" value="InterPro"/>
</dbReference>
<protein>
    <recommendedName>
        <fullName evidence="1">Integrase catalytic domain-containing protein</fullName>
    </recommendedName>
</protein>
<reference evidence="2 3" key="1">
    <citation type="journal article" date="2017" name="Nature">
        <title>The Apostasia genome and the evolution of orchids.</title>
        <authorList>
            <person name="Zhang G.Q."/>
            <person name="Liu K.W."/>
            <person name="Li Z."/>
            <person name="Lohaus R."/>
            <person name="Hsiao Y.Y."/>
            <person name="Niu S.C."/>
            <person name="Wang J.Y."/>
            <person name="Lin Y.C."/>
            <person name="Xu Q."/>
            <person name="Chen L.J."/>
            <person name="Yoshida K."/>
            <person name="Fujiwara S."/>
            <person name="Wang Z.W."/>
            <person name="Zhang Y.Q."/>
            <person name="Mitsuda N."/>
            <person name="Wang M."/>
            <person name="Liu G.H."/>
            <person name="Pecoraro L."/>
            <person name="Huang H.X."/>
            <person name="Xiao X.J."/>
            <person name="Lin M."/>
            <person name="Wu X.Y."/>
            <person name="Wu W.L."/>
            <person name="Chen Y.Y."/>
            <person name="Chang S.B."/>
            <person name="Sakamoto S."/>
            <person name="Ohme-Takagi M."/>
            <person name="Yagi M."/>
            <person name="Zeng S.J."/>
            <person name="Shen C.Y."/>
            <person name="Yeh C.M."/>
            <person name="Luo Y.B."/>
            <person name="Tsai W.C."/>
            <person name="Van de Peer Y."/>
            <person name="Liu Z.J."/>
        </authorList>
    </citation>
    <scope>NUCLEOTIDE SEQUENCE [LARGE SCALE GENOMIC DNA]</scope>
    <source>
        <strain evidence="3">cv. Shenzhen</strain>
        <tissue evidence="2">Stem</tissue>
    </source>
</reference>
<dbReference type="GO" id="GO:0015074">
    <property type="term" value="P:DNA integration"/>
    <property type="evidence" value="ECO:0007669"/>
    <property type="project" value="InterPro"/>
</dbReference>
<dbReference type="AlphaFoldDB" id="A0A2I0AUY3"/>
<dbReference type="InterPro" id="IPR012337">
    <property type="entry name" value="RNaseH-like_sf"/>
</dbReference>
<dbReference type="Gene3D" id="1.10.340.70">
    <property type="match status" value="1"/>
</dbReference>
<keyword evidence="3" id="KW-1185">Reference proteome</keyword>